<keyword evidence="1" id="KW-0732">Signal</keyword>
<evidence type="ECO:0000313" key="2">
    <source>
        <dbReference type="EMBL" id="MDG9698578.1"/>
    </source>
</evidence>
<dbReference type="EMBL" id="JARVII010000003">
    <property type="protein sequence ID" value="MDG9698578.1"/>
    <property type="molecule type" value="Genomic_DNA"/>
</dbReference>
<gene>
    <name evidence="2" type="ORF">QB898_02380</name>
</gene>
<dbReference type="AlphaFoldDB" id="A0AAW6RDV4"/>
<name>A0AAW6RDV4_9BURK</name>
<evidence type="ECO:0008006" key="4">
    <source>
        <dbReference type="Google" id="ProtNLM"/>
    </source>
</evidence>
<sequence>MSAVRSILLFAFIWPASPCWAQPAGEGAPGVQRSDLWNSIEAHYRTPAAIQRATQRRLSAEERALLREQVRGYTAHDAAHMAAQMAAHMTPAAPPSAAAGSANGAVVSMPIATGEAPPALATLQVPASVGSASSTD</sequence>
<proteinExistence type="predicted"/>
<evidence type="ECO:0000256" key="1">
    <source>
        <dbReference type="SAM" id="SignalP"/>
    </source>
</evidence>
<feature type="chain" id="PRO_5043375370" description="DUF4148 domain-containing protein" evidence="1">
    <location>
        <begin position="22"/>
        <end position="136"/>
    </location>
</feature>
<organism evidence="2 3">
    <name type="scientific">Ottowia cancrivicina</name>
    <dbReference type="NCBI Taxonomy" id="3040346"/>
    <lineage>
        <taxon>Bacteria</taxon>
        <taxon>Pseudomonadati</taxon>
        <taxon>Pseudomonadota</taxon>
        <taxon>Betaproteobacteria</taxon>
        <taxon>Burkholderiales</taxon>
        <taxon>Comamonadaceae</taxon>
        <taxon>Ottowia</taxon>
    </lineage>
</organism>
<accession>A0AAW6RDV4</accession>
<keyword evidence="3" id="KW-1185">Reference proteome</keyword>
<dbReference type="Proteomes" id="UP001237156">
    <property type="component" value="Unassembled WGS sequence"/>
</dbReference>
<protein>
    <recommendedName>
        <fullName evidence="4">DUF4148 domain-containing protein</fullName>
    </recommendedName>
</protein>
<reference evidence="2 3" key="1">
    <citation type="submission" date="2023-04" db="EMBL/GenBank/DDBJ databases">
        <title>Ottowia paracancer sp. nov., isolated from human stomach.</title>
        <authorList>
            <person name="Song Y."/>
        </authorList>
    </citation>
    <scope>NUCLEOTIDE SEQUENCE [LARGE SCALE GENOMIC DNA]</scope>
    <source>
        <strain evidence="2 3">10c7w1</strain>
    </source>
</reference>
<feature type="signal peptide" evidence="1">
    <location>
        <begin position="1"/>
        <end position="21"/>
    </location>
</feature>
<comment type="caution">
    <text evidence="2">The sequence shown here is derived from an EMBL/GenBank/DDBJ whole genome shotgun (WGS) entry which is preliminary data.</text>
</comment>
<evidence type="ECO:0000313" key="3">
    <source>
        <dbReference type="Proteomes" id="UP001237156"/>
    </source>
</evidence>